<organism evidence="2 3">
    <name type="scientific">Pannonibacter phragmitetus</name>
    <dbReference type="NCBI Taxonomy" id="121719"/>
    <lineage>
        <taxon>Bacteria</taxon>
        <taxon>Pseudomonadati</taxon>
        <taxon>Pseudomonadota</taxon>
        <taxon>Alphaproteobacteria</taxon>
        <taxon>Hyphomicrobiales</taxon>
        <taxon>Stappiaceae</taxon>
        <taxon>Pannonibacter</taxon>
    </lineage>
</organism>
<feature type="signal peptide" evidence="1">
    <location>
        <begin position="1"/>
        <end position="28"/>
    </location>
</feature>
<evidence type="ECO:0000313" key="3">
    <source>
        <dbReference type="Proteomes" id="UP000064921"/>
    </source>
</evidence>
<dbReference type="CDD" id="cd00104">
    <property type="entry name" value="KAZAL_FS"/>
    <property type="match status" value="1"/>
</dbReference>
<feature type="chain" id="PRO_5006842972" description="Kazal-like domain-containing protein" evidence="1">
    <location>
        <begin position="29"/>
        <end position="128"/>
    </location>
</feature>
<keyword evidence="3" id="KW-1185">Reference proteome</keyword>
<dbReference type="Gene3D" id="3.30.60.30">
    <property type="match status" value="1"/>
</dbReference>
<proteinExistence type="predicted"/>
<gene>
    <name evidence="2" type="ORF">APZ00_10320</name>
</gene>
<protein>
    <recommendedName>
        <fullName evidence="4">Kazal-like domain-containing protein</fullName>
    </recommendedName>
</protein>
<dbReference type="EMBL" id="CP013068">
    <property type="protein sequence ID" value="ALV27405.1"/>
    <property type="molecule type" value="Genomic_DNA"/>
</dbReference>
<dbReference type="InterPro" id="IPR036058">
    <property type="entry name" value="Kazal_dom_sf"/>
</dbReference>
<dbReference type="AlphaFoldDB" id="A0A0U3PJK1"/>
<dbReference type="KEGG" id="pphr:APZ00_10320"/>
<keyword evidence="1" id="KW-0732">Signal</keyword>
<evidence type="ECO:0000256" key="1">
    <source>
        <dbReference type="SAM" id="SignalP"/>
    </source>
</evidence>
<sequence length="128" mass="14081">MTRRIILFSFIYALSIAVLLPTFLSTLAAASAQCTDPDHRPEAVIGQHLAQTAAAEWALKKPQATKKAASSRGFCTRHYDPVCARSKTGETRTFGNKCEAESADWNVTSKGLCDINARYDNDENDKNQ</sequence>
<evidence type="ECO:0000313" key="2">
    <source>
        <dbReference type="EMBL" id="ALV27405.1"/>
    </source>
</evidence>
<reference evidence="2 3" key="1">
    <citation type="submission" date="2015-10" db="EMBL/GenBank/DDBJ databases">
        <title>The world's first case of liver abscess caused by Pannonibacter phragmitetus.</title>
        <authorList>
            <person name="Ming D."/>
            <person name="Wang M."/>
            <person name="Zhou Y."/>
            <person name="Jiang T."/>
            <person name="Hu S."/>
        </authorList>
    </citation>
    <scope>NUCLEOTIDE SEQUENCE [LARGE SCALE GENOMIC DNA]</scope>
    <source>
        <strain evidence="2 3">31801</strain>
    </source>
</reference>
<dbReference type="Proteomes" id="UP000064921">
    <property type="component" value="Chromosome"/>
</dbReference>
<dbReference type="SUPFAM" id="SSF100895">
    <property type="entry name" value="Kazal-type serine protease inhibitors"/>
    <property type="match status" value="1"/>
</dbReference>
<evidence type="ECO:0008006" key="4">
    <source>
        <dbReference type="Google" id="ProtNLM"/>
    </source>
</evidence>
<accession>A0A0U3PJK1</accession>
<name>A0A0U3PJK1_9HYPH</name>